<keyword evidence="8 9" id="KW-0472">Membrane</keyword>
<dbReference type="PANTHER" id="PTHR12929:SF10">
    <property type="entry name" value="RIBOFLAVIN TRANSPORTER"/>
    <property type="match status" value="1"/>
</dbReference>
<reference evidence="10" key="2">
    <citation type="submission" date="2020-12" db="EMBL/GenBank/DDBJ databases">
        <authorList>
            <person name="Kanost M."/>
        </authorList>
    </citation>
    <scope>NUCLEOTIDE SEQUENCE</scope>
</reference>
<feature type="transmembrane region" description="Helical" evidence="9">
    <location>
        <begin position="308"/>
        <end position="326"/>
    </location>
</feature>
<dbReference type="InterPro" id="IPR009357">
    <property type="entry name" value="Riboflavin_transptr"/>
</dbReference>
<evidence type="ECO:0000256" key="9">
    <source>
        <dbReference type="RuleBase" id="RU368035"/>
    </source>
</evidence>
<evidence type="ECO:0000313" key="10">
    <source>
        <dbReference type="EMBL" id="KAG6461143.1"/>
    </source>
</evidence>
<dbReference type="GO" id="GO:0005886">
    <property type="term" value="C:plasma membrane"/>
    <property type="evidence" value="ECO:0007669"/>
    <property type="project" value="UniProtKB-SubCell"/>
</dbReference>
<evidence type="ECO:0000256" key="3">
    <source>
        <dbReference type="ARBA" id="ARBA00006366"/>
    </source>
</evidence>
<name>A0A921ZNA0_MANSE</name>
<evidence type="ECO:0000256" key="4">
    <source>
        <dbReference type="ARBA" id="ARBA00022448"/>
    </source>
</evidence>
<dbReference type="Proteomes" id="UP000791440">
    <property type="component" value="Unassembled WGS sequence"/>
</dbReference>
<feature type="transmembrane region" description="Helical" evidence="9">
    <location>
        <begin position="176"/>
        <end position="200"/>
    </location>
</feature>
<comment type="similarity">
    <text evidence="3 9">Belongs to the riboflavin transporter family.</text>
</comment>
<feature type="transmembrane region" description="Helical" evidence="9">
    <location>
        <begin position="260"/>
        <end position="279"/>
    </location>
</feature>
<feature type="transmembrane region" description="Helical" evidence="9">
    <location>
        <begin position="207"/>
        <end position="229"/>
    </location>
</feature>
<keyword evidence="6 9" id="KW-0812">Transmembrane</keyword>
<evidence type="ECO:0000313" key="11">
    <source>
        <dbReference type="Proteomes" id="UP000791440"/>
    </source>
</evidence>
<dbReference type="GO" id="GO:0032217">
    <property type="term" value="F:riboflavin transmembrane transporter activity"/>
    <property type="evidence" value="ECO:0007669"/>
    <property type="project" value="UniProtKB-UniRule"/>
</dbReference>
<evidence type="ECO:0000256" key="5">
    <source>
        <dbReference type="ARBA" id="ARBA00022475"/>
    </source>
</evidence>
<evidence type="ECO:0000256" key="2">
    <source>
        <dbReference type="ARBA" id="ARBA00004651"/>
    </source>
</evidence>
<comment type="catalytic activity">
    <reaction evidence="1 9">
        <text>riboflavin(in) = riboflavin(out)</text>
        <dbReference type="Rhea" id="RHEA:35015"/>
        <dbReference type="ChEBI" id="CHEBI:57986"/>
    </reaction>
</comment>
<proteinExistence type="inferred from homology"/>
<evidence type="ECO:0000256" key="1">
    <source>
        <dbReference type="ARBA" id="ARBA00000215"/>
    </source>
</evidence>
<dbReference type="AlphaFoldDB" id="A0A921ZNA0"/>
<comment type="caution">
    <text evidence="10">The sequence shown here is derived from an EMBL/GenBank/DDBJ whole genome shotgun (WGS) entry which is preliminary data.</text>
</comment>
<comment type="function">
    <text evidence="9">Plasma membrane transporter mediating the uptake by cells of the water soluble vitamin B2/riboflavin that plays a key role in biochemical oxidation-reduction reactions of the carbohydrate, lipid, and amino acid metabolism.</text>
</comment>
<protein>
    <recommendedName>
        <fullName evidence="9">Riboflavin transporter</fullName>
    </recommendedName>
</protein>
<organism evidence="10 11">
    <name type="scientific">Manduca sexta</name>
    <name type="common">Tobacco hawkmoth</name>
    <name type="synonym">Tobacco hornworm</name>
    <dbReference type="NCBI Taxonomy" id="7130"/>
    <lineage>
        <taxon>Eukaryota</taxon>
        <taxon>Metazoa</taxon>
        <taxon>Ecdysozoa</taxon>
        <taxon>Arthropoda</taxon>
        <taxon>Hexapoda</taxon>
        <taxon>Insecta</taxon>
        <taxon>Pterygota</taxon>
        <taxon>Neoptera</taxon>
        <taxon>Endopterygota</taxon>
        <taxon>Lepidoptera</taxon>
        <taxon>Glossata</taxon>
        <taxon>Ditrysia</taxon>
        <taxon>Bombycoidea</taxon>
        <taxon>Sphingidae</taxon>
        <taxon>Sphinginae</taxon>
        <taxon>Sphingini</taxon>
        <taxon>Manduca</taxon>
    </lineage>
</organism>
<evidence type="ECO:0000256" key="6">
    <source>
        <dbReference type="ARBA" id="ARBA00022692"/>
    </source>
</evidence>
<evidence type="ECO:0000256" key="8">
    <source>
        <dbReference type="ARBA" id="ARBA00023136"/>
    </source>
</evidence>
<feature type="transmembrane region" description="Helical" evidence="9">
    <location>
        <begin position="346"/>
        <end position="368"/>
    </location>
</feature>
<feature type="transmembrane region" description="Helical" evidence="9">
    <location>
        <begin position="110"/>
        <end position="132"/>
    </location>
</feature>
<sequence>MWKLFKLVRSRRRRRSNKIERASRARRFTSLPLSVSVHACSICGLQMLNEDKEASLCLAKEEGINIRMRGAQRRVLLDVLMMCWGMGTWLGVNGIYVQLPLLVERLPEGWALPSSMVLAVQLANVGLLVYGFLQRLRPNSLDSYYIYGLLTLGTLALVLNAFLYDQTSVIGASERSMAFLTLTFFAALVGCTSSVLFYPYLRHFRDVYLATYFVGEGLSGFIPSILALIQGIGGEPECLPVQNSTLIVPHYPPSRFDSTAFLLMLGALSAVSLVSFITINKYKGFNSERVTMAAAAKDEEATTEWPELLAPQWVIVLALMAVLNALHNGVLPSIQSYSCMPYGTQAYHLAVTLSAMANPAACLAGVWLRPIAIKALVAMLSMTSVPLLYILATALLSPAPPLYSSVLGEALVVISWVVVSGTVSYARMWVYAWARRGGARGMWACGAATQFGSAAGSALLFLLVNYTALFTQPDVCPT</sequence>
<keyword evidence="4 9" id="KW-0813">Transport</keyword>
<keyword evidence="11" id="KW-1185">Reference proteome</keyword>
<keyword evidence="7 9" id="KW-1133">Transmembrane helix</keyword>
<reference evidence="10" key="1">
    <citation type="journal article" date="2016" name="Insect Biochem. Mol. Biol.">
        <title>Multifaceted biological insights from a draft genome sequence of the tobacco hornworm moth, Manduca sexta.</title>
        <authorList>
            <person name="Kanost M.R."/>
            <person name="Arrese E.L."/>
            <person name="Cao X."/>
            <person name="Chen Y.R."/>
            <person name="Chellapilla S."/>
            <person name="Goldsmith M.R."/>
            <person name="Grosse-Wilde E."/>
            <person name="Heckel D.G."/>
            <person name="Herndon N."/>
            <person name="Jiang H."/>
            <person name="Papanicolaou A."/>
            <person name="Qu J."/>
            <person name="Soulages J.L."/>
            <person name="Vogel H."/>
            <person name="Walters J."/>
            <person name="Waterhouse R.M."/>
            <person name="Ahn S.J."/>
            <person name="Almeida F.C."/>
            <person name="An C."/>
            <person name="Aqrawi P."/>
            <person name="Bretschneider A."/>
            <person name="Bryant W.B."/>
            <person name="Bucks S."/>
            <person name="Chao H."/>
            <person name="Chevignon G."/>
            <person name="Christen J.M."/>
            <person name="Clarke D.F."/>
            <person name="Dittmer N.T."/>
            <person name="Ferguson L.C.F."/>
            <person name="Garavelou S."/>
            <person name="Gordon K.H.J."/>
            <person name="Gunaratna R.T."/>
            <person name="Han Y."/>
            <person name="Hauser F."/>
            <person name="He Y."/>
            <person name="Heidel-Fischer H."/>
            <person name="Hirsh A."/>
            <person name="Hu Y."/>
            <person name="Jiang H."/>
            <person name="Kalra D."/>
            <person name="Klinner C."/>
            <person name="Konig C."/>
            <person name="Kovar C."/>
            <person name="Kroll A.R."/>
            <person name="Kuwar S.S."/>
            <person name="Lee S.L."/>
            <person name="Lehman R."/>
            <person name="Li K."/>
            <person name="Li Z."/>
            <person name="Liang H."/>
            <person name="Lovelace S."/>
            <person name="Lu Z."/>
            <person name="Mansfield J.H."/>
            <person name="McCulloch K.J."/>
            <person name="Mathew T."/>
            <person name="Morton B."/>
            <person name="Muzny D.M."/>
            <person name="Neunemann D."/>
            <person name="Ongeri F."/>
            <person name="Pauchet Y."/>
            <person name="Pu L.L."/>
            <person name="Pyrousis I."/>
            <person name="Rao X.J."/>
            <person name="Redding A."/>
            <person name="Roesel C."/>
            <person name="Sanchez-Gracia A."/>
            <person name="Schaack S."/>
            <person name="Shukla A."/>
            <person name="Tetreau G."/>
            <person name="Wang Y."/>
            <person name="Xiong G.H."/>
            <person name="Traut W."/>
            <person name="Walsh T.K."/>
            <person name="Worley K.C."/>
            <person name="Wu D."/>
            <person name="Wu W."/>
            <person name="Wu Y.Q."/>
            <person name="Zhang X."/>
            <person name="Zou Z."/>
            <person name="Zucker H."/>
            <person name="Briscoe A.D."/>
            <person name="Burmester T."/>
            <person name="Clem R.J."/>
            <person name="Feyereisen R."/>
            <person name="Grimmelikhuijzen C.J.P."/>
            <person name="Hamodrakas S.J."/>
            <person name="Hansson B.S."/>
            <person name="Huguet E."/>
            <person name="Jermiin L.S."/>
            <person name="Lan Q."/>
            <person name="Lehman H.K."/>
            <person name="Lorenzen M."/>
            <person name="Merzendorfer H."/>
            <person name="Michalopoulos I."/>
            <person name="Morton D.B."/>
            <person name="Muthukrishnan S."/>
            <person name="Oakeshott J.G."/>
            <person name="Palmer W."/>
            <person name="Park Y."/>
            <person name="Passarelli A.L."/>
            <person name="Rozas J."/>
            <person name="Schwartz L.M."/>
            <person name="Smith W."/>
            <person name="Southgate A."/>
            <person name="Vilcinskas A."/>
            <person name="Vogt R."/>
            <person name="Wang P."/>
            <person name="Werren J."/>
            <person name="Yu X.Q."/>
            <person name="Zhou J.J."/>
            <person name="Brown S.J."/>
            <person name="Scherer S.E."/>
            <person name="Richards S."/>
            <person name="Blissard G.W."/>
        </authorList>
    </citation>
    <scope>NUCLEOTIDE SEQUENCE</scope>
</reference>
<feature type="transmembrane region" description="Helical" evidence="9">
    <location>
        <begin position="375"/>
        <end position="398"/>
    </location>
</feature>
<gene>
    <name evidence="10" type="ORF">O3G_MSEX012446</name>
</gene>
<dbReference type="EMBL" id="JH668724">
    <property type="protein sequence ID" value="KAG6461143.1"/>
    <property type="molecule type" value="Genomic_DNA"/>
</dbReference>
<feature type="transmembrane region" description="Helical" evidence="9">
    <location>
        <begin position="410"/>
        <end position="430"/>
    </location>
</feature>
<dbReference type="Pfam" id="PF06237">
    <property type="entry name" value="SLC52_ribofla_tr"/>
    <property type="match status" value="1"/>
</dbReference>
<feature type="transmembrane region" description="Helical" evidence="9">
    <location>
        <begin position="144"/>
        <end position="164"/>
    </location>
</feature>
<keyword evidence="5 9" id="KW-1003">Cell membrane</keyword>
<evidence type="ECO:0000256" key="7">
    <source>
        <dbReference type="ARBA" id="ARBA00022989"/>
    </source>
</evidence>
<comment type="subcellular location">
    <subcellularLocation>
        <location evidence="2 9">Cell membrane</location>
        <topology evidence="2 9">Multi-pass membrane protein</topology>
    </subcellularLocation>
</comment>
<feature type="transmembrane region" description="Helical" evidence="9">
    <location>
        <begin position="75"/>
        <end position="98"/>
    </location>
</feature>
<feature type="transmembrane region" description="Helical" evidence="9">
    <location>
        <begin position="442"/>
        <end position="464"/>
    </location>
</feature>
<accession>A0A921ZNA0</accession>
<dbReference type="PANTHER" id="PTHR12929">
    <property type="entry name" value="SOLUTE CARRIER FAMILY 52"/>
    <property type="match status" value="1"/>
</dbReference>